<accession>A0A9D3SM93</accession>
<feature type="region of interest" description="Disordered" evidence="1">
    <location>
        <begin position="45"/>
        <end position="81"/>
    </location>
</feature>
<reference evidence="2 3" key="1">
    <citation type="submission" date="2021-06" db="EMBL/GenBank/DDBJ databases">
        <title>Chromosome-level genome assembly of the red-tail catfish (Hemibagrus wyckioides).</title>
        <authorList>
            <person name="Shao F."/>
        </authorList>
    </citation>
    <scope>NUCLEOTIDE SEQUENCE [LARGE SCALE GENOMIC DNA]</scope>
    <source>
        <strain evidence="2">EC202008001</strain>
        <tissue evidence="2">Blood</tissue>
    </source>
</reference>
<name>A0A9D3SM93_9TELE</name>
<evidence type="ECO:0000313" key="3">
    <source>
        <dbReference type="Proteomes" id="UP000824219"/>
    </source>
</evidence>
<proteinExistence type="predicted"/>
<dbReference type="Proteomes" id="UP000824219">
    <property type="component" value="Linkage Group LG07"/>
</dbReference>
<evidence type="ECO:0000313" key="2">
    <source>
        <dbReference type="EMBL" id="KAG7329961.1"/>
    </source>
</evidence>
<dbReference type="AlphaFoldDB" id="A0A9D3SM93"/>
<dbReference type="EMBL" id="JAHKSW010000007">
    <property type="protein sequence ID" value="KAG7329961.1"/>
    <property type="molecule type" value="Genomic_DNA"/>
</dbReference>
<feature type="compositionally biased region" description="Basic and acidic residues" evidence="1">
    <location>
        <begin position="65"/>
        <end position="81"/>
    </location>
</feature>
<evidence type="ECO:0000256" key="1">
    <source>
        <dbReference type="SAM" id="MobiDB-lite"/>
    </source>
</evidence>
<protein>
    <submittedName>
        <fullName evidence="2">Uncharacterized protein</fullName>
    </submittedName>
</protein>
<keyword evidence="3" id="KW-1185">Reference proteome</keyword>
<sequence length="81" mass="9100">MRELSTTHWVTVDLSPQWFTTRFRECQAKGLPYLSRKEASIKAVALPLQPTSEEEEEEEPSGSGTEKEREGETASEEKGDG</sequence>
<organism evidence="2 3">
    <name type="scientific">Hemibagrus wyckioides</name>
    <dbReference type="NCBI Taxonomy" id="337641"/>
    <lineage>
        <taxon>Eukaryota</taxon>
        <taxon>Metazoa</taxon>
        <taxon>Chordata</taxon>
        <taxon>Craniata</taxon>
        <taxon>Vertebrata</taxon>
        <taxon>Euteleostomi</taxon>
        <taxon>Actinopterygii</taxon>
        <taxon>Neopterygii</taxon>
        <taxon>Teleostei</taxon>
        <taxon>Ostariophysi</taxon>
        <taxon>Siluriformes</taxon>
        <taxon>Bagridae</taxon>
        <taxon>Hemibagrus</taxon>
    </lineage>
</organism>
<comment type="caution">
    <text evidence="2">The sequence shown here is derived from an EMBL/GenBank/DDBJ whole genome shotgun (WGS) entry which is preliminary data.</text>
</comment>
<gene>
    <name evidence="2" type="ORF">KOW79_006183</name>
</gene>